<gene>
    <name evidence="1" type="ORF">EYF80_051574</name>
</gene>
<evidence type="ECO:0000313" key="1">
    <source>
        <dbReference type="EMBL" id="TNN38251.1"/>
    </source>
</evidence>
<sequence>MSEGKPGVIPSGWCSLTPIQQRRSGSALDEVWHFECLHVQRGVSDVQRVMLLLTDVKLPAAPTVEHKEEQRVGFKPEARCILTTTCYRITFQNTALLTSVIVCVQDVVNLISVECARHPAVTHRARGDLISALGALTSENQHPEPKRAAGGHRPA</sequence>
<comment type="caution">
    <text evidence="1">The sequence shown here is derived from an EMBL/GenBank/DDBJ whole genome shotgun (WGS) entry which is preliminary data.</text>
</comment>
<organism evidence="1 2">
    <name type="scientific">Liparis tanakae</name>
    <name type="common">Tanaka's snailfish</name>
    <dbReference type="NCBI Taxonomy" id="230148"/>
    <lineage>
        <taxon>Eukaryota</taxon>
        <taxon>Metazoa</taxon>
        <taxon>Chordata</taxon>
        <taxon>Craniata</taxon>
        <taxon>Vertebrata</taxon>
        <taxon>Euteleostomi</taxon>
        <taxon>Actinopterygii</taxon>
        <taxon>Neopterygii</taxon>
        <taxon>Teleostei</taxon>
        <taxon>Neoteleostei</taxon>
        <taxon>Acanthomorphata</taxon>
        <taxon>Eupercaria</taxon>
        <taxon>Perciformes</taxon>
        <taxon>Cottioidei</taxon>
        <taxon>Cottales</taxon>
        <taxon>Liparidae</taxon>
        <taxon>Liparis</taxon>
    </lineage>
</organism>
<keyword evidence="2" id="KW-1185">Reference proteome</keyword>
<name>A0A4Z2FBI1_9TELE</name>
<reference evidence="1 2" key="1">
    <citation type="submission" date="2019-03" db="EMBL/GenBank/DDBJ databases">
        <title>First draft genome of Liparis tanakae, snailfish: a comprehensive survey of snailfish specific genes.</title>
        <authorList>
            <person name="Kim W."/>
            <person name="Song I."/>
            <person name="Jeong J.-H."/>
            <person name="Kim D."/>
            <person name="Kim S."/>
            <person name="Ryu S."/>
            <person name="Song J.Y."/>
            <person name="Lee S.K."/>
        </authorList>
    </citation>
    <scope>NUCLEOTIDE SEQUENCE [LARGE SCALE GENOMIC DNA]</scope>
    <source>
        <tissue evidence="1">Muscle</tissue>
    </source>
</reference>
<evidence type="ECO:0000313" key="2">
    <source>
        <dbReference type="Proteomes" id="UP000314294"/>
    </source>
</evidence>
<dbReference type="EMBL" id="SRLO01001389">
    <property type="protein sequence ID" value="TNN38251.1"/>
    <property type="molecule type" value="Genomic_DNA"/>
</dbReference>
<proteinExistence type="predicted"/>
<dbReference type="AlphaFoldDB" id="A0A4Z2FBI1"/>
<accession>A0A4Z2FBI1</accession>
<dbReference type="Proteomes" id="UP000314294">
    <property type="component" value="Unassembled WGS sequence"/>
</dbReference>
<protein>
    <submittedName>
        <fullName evidence="1">Uncharacterized protein</fullName>
    </submittedName>
</protein>